<reference evidence="3" key="1">
    <citation type="journal article" date="2014" name="Front. Microbiol.">
        <title>High frequency of phylogenetically diverse reductive dehalogenase-homologous genes in deep subseafloor sedimentary metagenomes.</title>
        <authorList>
            <person name="Kawai M."/>
            <person name="Futagami T."/>
            <person name="Toyoda A."/>
            <person name="Takaki Y."/>
            <person name="Nishi S."/>
            <person name="Hori S."/>
            <person name="Arai W."/>
            <person name="Tsubouchi T."/>
            <person name="Morono Y."/>
            <person name="Uchiyama I."/>
            <person name="Ito T."/>
            <person name="Fujiyama A."/>
            <person name="Inagaki F."/>
            <person name="Takami H."/>
        </authorList>
    </citation>
    <scope>NUCLEOTIDE SEQUENCE</scope>
    <source>
        <strain evidence="3">Expedition CK06-06</strain>
    </source>
</reference>
<evidence type="ECO:0000259" key="2">
    <source>
        <dbReference type="Pfam" id="PF13360"/>
    </source>
</evidence>
<organism evidence="3">
    <name type="scientific">marine sediment metagenome</name>
    <dbReference type="NCBI Taxonomy" id="412755"/>
    <lineage>
        <taxon>unclassified sequences</taxon>
        <taxon>metagenomes</taxon>
        <taxon>ecological metagenomes</taxon>
    </lineage>
</organism>
<dbReference type="SMART" id="SM00564">
    <property type="entry name" value="PQQ"/>
    <property type="match status" value="2"/>
</dbReference>
<sequence length="531" mass="59248">MRGGCIYGIMPCNGLVYAPHHSCACYIDAKLYGFNALAPESQSRKVPRRVSDAGRLERGPAYSEDRKQRTEDGRADDWPTYRHDPARSSFTKAEVPAELKRAWETELGGKLSSVVVAGNKVFVASVDTHTVYALDAGSGETLWSFTAGGRVDSPPTIYQGRALFGSADGWVYCLRASDGALAWRFRAAPQNRRLTAFEQLESVWPIHGSVLVQDDVAYCVAGRSMFLDGGLRWLRLDPKTGRKISETILDDRDPETGQNLQVHVKGLNMPAALPDILSSDGNYIYMRTQRFDLDGVRRQIAPTDVTDQLGEGRHLFCTTGMLDGSWFHRSYWIFGKSIASGAGGWPRAGRVTPAGRLLVLDDSNVYGYGRKPEYYKWTTPMEYHLFSSARELEIVKPAKPTSRQQRKKQRSNATKPVYHWSQDVPFYVRAMVLTRCPDLRRETQGQADKTLFMAGPPDIIDEEEVFSRPDARGLGEKLREQTAALEGQKGALLWVVSASDGKKLAQYNLESVPVWDGMAATNGRLYLSMKN</sequence>
<dbReference type="PANTHER" id="PTHR34512:SF30">
    <property type="entry name" value="OUTER MEMBRANE PROTEIN ASSEMBLY FACTOR BAMB"/>
    <property type="match status" value="1"/>
</dbReference>
<evidence type="ECO:0000256" key="1">
    <source>
        <dbReference type="SAM" id="MobiDB-lite"/>
    </source>
</evidence>
<feature type="non-terminal residue" evidence="3">
    <location>
        <position position="531"/>
    </location>
</feature>
<feature type="domain" description="Pyrrolo-quinoline quinone repeat" evidence="2">
    <location>
        <begin position="101"/>
        <end position="251"/>
    </location>
</feature>
<dbReference type="InterPro" id="IPR002372">
    <property type="entry name" value="PQQ_rpt_dom"/>
</dbReference>
<dbReference type="PANTHER" id="PTHR34512">
    <property type="entry name" value="CELL SURFACE PROTEIN"/>
    <property type="match status" value="1"/>
</dbReference>
<evidence type="ECO:0000313" key="3">
    <source>
        <dbReference type="EMBL" id="GAF77811.1"/>
    </source>
</evidence>
<comment type="caution">
    <text evidence="3">The sequence shown here is derived from an EMBL/GenBank/DDBJ whole genome shotgun (WGS) entry which is preliminary data.</text>
</comment>
<feature type="compositionally biased region" description="Basic and acidic residues" evidence="1">
    <location>
        <begin position="49"/>
        <end position="81"/>
    </location>
</feature>
<dbReference type="AlphaFoldDB" id="X0SRN9"/>
<dbReference type="SUPFAM" id="SSF50998">
    <property type="entry name" value="Quinoprotein alcohol dehydrogenase-like"/>
    <property type="match status" value="1"/>
</dbReference>
<dbReference type="InterPro" id="IPR011047">
    <property type="entry name" value="Quinoprotein_ADH-like_sf"/>
</dbReference>
<name>X0SRN9_9ZZZZ</name>
<feature type="region of interest" description="Disordered" evidence="1">
    <location>
        <begin position="396"/>
        <end position="415"/>
    </location>
</feature>
<dbReference type="InterPro" id="IPR018391">
    <property type="entry name" value="PQQ_b-propeller_rpt"/>
</dbReference>
<dbReference type="Pfam" id="PF13360">
    <property type="entry name" value="PQQ_2"/>
    <property type="match status" value="1"/>
</dbReference>
<dbReference type="Gene3D" id="2.130.10.10">
    <property type="entry name" value="YVTN repeat-like/Quinoprotein amine dehydrogenase"/>
    <property type="match status" value="1"/>
</dbReference>
<dbReference type="InterPro" id="IPR015943">
    <property type="entry name" value="WD40/YVTN_repeat-like_dom_sf"/>
</dbReference>
<accession>X0SRN9</accession>
<feature type="region of interest" description="Disordered" evidence="1">
    <location>
        <begin position="43"/>
        <end position="81"/>
    </location>
</feature>
<dbReference type="EMBL" id="BARS01001890">
    <property type="protein sequence ID" value="GAF77811.1"/>
    <property type="molecule type" value="Genomic_DNA"/>
</dbReference>
<protein>
    <recommendedName>
        <fullName evidence="2">Pyrrolo-quinoline quinone repeat domain-containing protein</fullName>
    </recommendedName>
</protein>
<proteinExistence type="predicted"/>
<gene>
    <name evidence="3" type="ORF">S01H1_03470</name>
</gene>